<gene>
    <name evidence="2" type="ORF">SAMN04488069_102445</name>
</gene>
<keyword evidence="3" id="KW-1185">Reference proteome</keyword>
<evidence type="ECO:0000313" key="2">
    <source>
        <dbReference type="EMBL" id="SDX68431.1"/>
    </source>
</evidence>
<keyword evidence="1" id="KW-0472">Membrane</keyword>
<reference evidence="3" key="1">
    <citation type="submission" date="2016-10" db="EMBL/GenBank/DDBJ databases">
        <authorList>
            <person name="Varghese N."/>
            <person name="Submissions S."/>
        </authorList>
    </citation>
    <scope>NUCLEOTIDE SEQUENCE [LARGE SCALE GENOMIC DNA]</scope>
    <source>
        <strain evidence="3">CGMCC 1.8975</strain>
    </source>
</reference>
<name>A0A1H3DPY3_9BACT</name>
<dbReference type="AlphaFoldDB" id="A0A1H3DPY3"/>
<dbReference type="RefSeq" id="WP_092738279.1">
    <property type="nucleotide sequence ID" value="NZ_FNOV01000002.1"/>
</dbReference>
<evidence type="ECO:0000256" key="1">
    <source>
        <dbReference type="SAM" id="Phobius"/>
    </source>
</evidence>
<protein>
    <submittedName>
        <fullName evidence="2">Uncharacterized protein</fullName>
    </submittedName>
</protein>
<dbReference type="OrthoDB" id="880473at2"/>
<dbReference type="STRING" id="651662.SAMN04488069_102445"/>
<keyword evidence="1" id="KW-1133">Transmembrane helix</keyword>
<organism evidence="2 3">
    <name type="scientific">Hymenobacter psychrophilus</name>
    <dbReference type="NCBI Taxonomy" id="651662"/>
    <lineage>
        <taxon>Bacteria</taxon>
        <taxon>Pseudomonadati</taxon>
        <taxon>Bacteroidota</taxon>
        <taxon>Cytophagia</taxon>
        <taxon>Cytophagales</taxon>
        <taxon>Hymenobacteraceae</taxon>
        <taxon>Hymenobacter</taxon>
    </lineage>
</organism>
<keyword evidence="1" id="KW-0812">Transmembrane</keyword>
<dbReference type="Proteomes" id="UP000199249">
    <property type="component" value="Unassembled WGS sequence"/>
</dbReference>
<accession>A0A1H3DPY3</accession>
<dbReference type="EMBL" id="FNOV01000002">
    <property type="protein sequence ID" value="SDX68431.1"/>
    <property type="molecule type" value="Genomic_DNA"/>
</dbReference>
<evidence type="ECO:0000313" key="3">
    <source>
        <dbReference type="Proteomes" id="UP000199249"/>
    </source>
</evidence>
<feature type="transmembrane region" description="Helical" evidence="1">
    <location>
        <begin position="94"/>
        <end position="111"/>
    </location>
</feature>
<sequence length="218" mass="24988">MTFPQFSQKHIFRGSSLLLLRQHGLYVSQRRRNGTPWLETEIPYEELLPVGLEFEAPAPVRLPPSWLWLLVWFGFQGVSRLVTDKAGAPVPPEMWAAGLGFVLGLVGLWLARRYFGRTATLATNRIRLSLHDRPGQRAALDTFTEALRLRAHAYLRQEYAQVNPLGPIELQLHRLHWLHNLDVLSEPELRILSTRLTGRPSLEPLKLMGMDLETPYLN</sequence>
<proteinExistence type="predicted"/>